<evidence type="ECO:0000313" key="1">
    <source>
        <dbReference type="EMBL" id="KKN57175.1"/>
    </source>
</evidence>
<protein>
    <submittedName>
        <fullName evidence="1">Uncharacterized protein</fullName>
    </submittedName>
</protein>
<accession>A0A0F9RKR6</accession>
<comment type="caution">
    <text evidence="1">The sequence shown here is derived from an EMBL/GenBank/DDBJ whole genome shotgun (WGS) entry which is preliminary data.</text>
</comment>
<reference evidence="1" key="1">
    <citation type="journal article" date="2015" name="Nature">
        <title>Complex archaea that bridge the gap between prokaryotes and eukaryotes.</title>
        <authorList>
            <person name="Spang A."/>
            <person name="Saw J.H."/>
            <person name="Jorgensen S.L."/>
            <person name="Zaremba-Niedzwiedzka K."/>
            <person name="Martijn J."/>
            <person name="Lind A.E."/>
            <person name="van Eijk R."/>
            <person name="Schleper C."/>
            <person name="Guy L."/>
            <person name="Ettema T.J."/>
        </authorList>
    </citation>
    <scope>NUCLEOTIDE SEQUENCE</scope>
</reference>
<dbReference type="AlphaFoldDB" id="A0A0F9RKR6"/>
<gene>
    <name evidence="1" type="ORF">LCGC14_0565030</name>
</gene>
<organism evidence="1">
    <name type="scientific">marine sediment metagenome</name>
    <dbReference type="NCBI Taxonomy" id="412755"/>
    <lineage>
        <taxon>unclassified sequences</taxon>
        <taxon>metagenomes</taxon>
        <taxon>ecological metagenomes</taxon>
    </lineage>
</organism>
<name>A0A0F9RKR6_9ZZZZ</name>
<dbReference type="EMBL" id="LAZR01000816">
    <property type="protein sequence ID" value="KKN57175.1"/>
    <property type="molecule type" value="Genomic_DNA"/>
</dbReference>
<sequence length="81" mass="9199">MIKLDRFIAAMNQQDEGEAMRLWDEGVGDEITALRDAVKEDGAYARFDGKGRVEGFYFCVAGKRYSEKQLLQIITRSEGFS</sequence>
<proteinExistence type="predicted"/>